<gene>
    <name evidence="2" type="ORF">GV64_18890</name>
</gene>
<evidence type="ECO:0000313" key="3">
    <source>
        <dbReference type="Proteomes" id="UP000027997"/>
    </source>
</evidence>
<sequence>MDSTSSPPEVHGEQATSALRTCHVSEPKNYKLSGKTDSGRQVDPNNESSNTTPPASVHHQGKTTSTWKKTDISDRKVDTSSQANNEDTDISTSKPPGYLKDLDLPPEMHAPLARSIEMAEKGNLTPEQLLDIIFNINMGKQFQRKLDKEFKKHKAPNDRYSKMHSKSKKALSAYQEQAALHSSSTSLKNVLESTESPESVLPIPQVSDPHNNPFTRQISDNKVTALLDELQKKSELQKSKDLKKITVCLAKKLLNNEPSGLSDLDKNNIRRWFFAIVKLHRDIESPRKGSEIATTAILENSILILKQALAQSNALINPDLIAYTMIPTLLKCLDNIVSRSSTPKRIRLTFRPLIAQLCTCFIKSDCALDERLAKERAVVHRVHLKSLLETNIPSHQSIDLLAILIREGNNPQDLFSLIKIIVNFHDISDFSDETYLRNIIEALPDPDLATALNAILADDDLPLELQSSMKTNLLWIRATIATQHNDLELAEKLLRTAAEQESYMGLELALFYLDNWPNPDKARIKLTHNALLDAEKSISELDQHLWQQCMAKVSSLGFFNETSDKMRHQPRSTRKEPTHELGHSEKPSPTEALTQSLPYSPEAVADENDSLATLSSAINLAKEIIKKYQRTHQILKPAIEHIQFTVVGWKNKTFSTFEAMKPSSRNPRINKLVWYIHRCRALNDLTQEIRSYKFLINEDLGFVLHFDRLLEELVWTLLHSLNDPQAGGFKASAEEQIRAANLAKELMMVCIEYTIKPHGIVTKGRPLSDIFDEIVSWLNNIENFNNDKELQQHMRETLRYRAGSTLGHIYRTIASISNRPEMEDKAYFCFQAKTCFDPSYKKKPSTANKGGLLPE</sequence>
<dbReference type="RefSeq" id="WP_020584877.1">
    <property type="nucleotide sequence ID" value="NZ_JOJP01000001.1"/>
</dbReference>
<organism evidence="2 3">
    <name type="scientific">Endozoicomonas elysicola</name>
    <dbReference type="NCBI Taxonomy" id="305900"/>
    <lineage>
        <taxon>Bacteria</taxon>
        <taxon>Pseudomonadati</taxon>
        <taxon>Pseudomonadota</taxon>
        <taxon>Gammaproteobacteria</taxon>
        <taxon>Oceanospirillales</taxon>
        <taxon>Endozoicomonadaceae</taxon>
        <taxon>Endozoicomonas</taxon>
    </lineage>
</organism>
<evidence type="ECO:0000256" key="1">
    <source>
        <dbReference type="SAM" id="MobiDB-lite"/>
    </source>
</evidence>
<reference evidence="2 3" key="1">
    <citation type="submission" date="2014-06" db="EMBL/GenBank/DDBJ databases">
        <title>Whole Genome Sequences of Three Symbiotic Endozoicomonas Bacteria.</title>
        <authorList>
            <person name="Neave M.J."/>
            <person name="Apprill A."/>
            <person name="Voolstra C.R."/>
        </authorList>
    </citation>
    <scope>NUCLEOTIDE SEQUENCE [LARGE SCALE GENOMIC DNA]</scope>
    <source>
        <strain evidence="2 3">DSM 22380</strain>
    </source>
</reference>
<proteinExistence type="predicted"/>
<feature type="compositionally biased region" description="Basic and acidic residues" evidence="1">
    <location>
        <begin position="562"/>
        <end position="588"/>
    </location>
</feature>
<keyword evidence="3" id="KW-1185">Reference proteome</keyword>
<dbReference type="AlphaFoldDB" id="A0A081KEE3"/>
<evidence type="ECO:0000313" key="2">
    <source>
        <dbReference type="EMBL" id="KEI72519.1"/>
    </source>
</evidence>
<accession>A0A081KEE3</accession>
<feature type="compositionally biased region" description="Polar residues" evidence="1">
    <location>
        <begin position="43"/>
        <end position="54"/>
    </location>
</feature>
<feature type="compositionally biased region" description="Basic and acidic residues" evidence="1">
    <location>
        <begin position="68"/>
        <end position="78"/>
    </location>
</feature>
<feature type="region of interest" description="Disordered" evidence="1">
    <location>
        <begin position="1"/>
        <end position="98"/>
    </location>
</feature>
<name>A0A081KEE3_9GAMM</name>
<comment type="caution">
    <text evidence="2">The sequence shown here is derived from an EMBL/GenBank/DDBJ whole genome shotgun (WGS) entry which is preliminary data.</text>
</comment>
<feature type="compositionally biased region" description="Polar residues" evidence="1">
    <location>
        <begin position="79"/>
        <end position="94"/>
    </location>
</feature>
<feature type="region of interest" description="Disordered" evidence="1">
    <location>
        <begin position="152"/>
        <end position="177"/>
    </location>
</feature>
<dbReference type="EMBL" id="JOJP01000001">
    <property type="protein sequence ID" value="KEI72519.1"/>
    <property type="molecule type" value="Genomic_DNA"/>
</dbReference>
<feature type="region of interest" description="Disordered" evidence="1">
    <location>
        <begin position="562"/>
        <end position="595"/>
    </location>
</feature>
<feature type="compositionally biased region" description="Basic and acidic residues" evidence="1">
    <location>
        <begin position="152"/>
        <end position="161"/>
    </location>
</feature>
<dbReference type="Proteomes" id="UP000027997">
    <property type="component" value="Unassembled WGS sequence"/>
</dbReference>
<protein>
    <submittedName>
        <fullName evidence="2">Uncharacterized protein</fullName>
    </submittedName>
</protein>